<organism evidence="2 3">
    <name type="scientific">Phytophthora palmivora</name>
    <dbReference type="NCBI Taxonomy" id="4796"/>
    <lineage>
        <taxon>Eukaryota</taxon>
        <taxon>Sar</taxon>
        <taxon>Stramenopiles</taxon>
        <taxon>Oomycota</taxon>
        <taxon>Peronosporomycetes</taxon>
        <taxon>Peronosporales</taxon>
        <taxon>Peronosporaceae</taxon>
        <taxon>Phytophthora</taxon>
    </lineage>
</organism>
<sequence length="211" mass="23049">MMTLQVISIKMTTKSTPMWFAMEFLLMHSGDGEGLRIGLRFMCLSDDGRIMIVDLPTAVHECTARSFDKVRRSLGGCDSQLASKGSMTVSRDALPNKEADATFGPKGSTPNRTPAPAPRIGVADWVTLAVECPQMRYALYDSRTRPSPTTRPAVSGTFRHQTTEAAVNVTFDMHRILSIPADQDLPNGVNPVAVVNLRMQSSTALNKSSFE</sequence>
<evidence type="ECO:0000313" key="2">
    <source>
        <dbReference type="EMBL" id="POM66557.1"/>
    </source>
</evidence>
<proteinExistence type="predicted"/>
<name>A0A2P4XLY8_9STRA</name>
<dbReference type="OrthoDB" id="75839at2759"/>
<gene>
    <name evidence="2" type="ORF">PHPALM_17563</name>
</gene>
<reference evidence="2 3" key="1">
    <citation type="journal article" date="2017" name="Genome Biol. Evol.">
        <title>Phytophthora megakarya and P. palmivora, closely related causal agents of cacao black pod rot, underwent increases in genome sizes and gene numbers by different mechanisms.</title>
        <authorList>
            <person name="Ali S.S."/>
            <person name="Shao J."/>
            <person name="Lary D.J."/>
            <person name="Kronmiller B."/>
            <person name="Shen D."/>
            <person name="Strem M.D."/>
            <person name="Amoako-Attah I."/>
            <person name="Akrofi A.Y."/>
            <person name="Begoude B.A."/>
            <person name="Ten Hoopen G.M."/>
            <person name="Coulibaly K."/>
            <person name="Kebe B.I."/>
            <person name="Melnick R.L."/>
            <person name="Guiltinan M.J."/>
            <person name="Tyler B.M."/>
            <person name="Meinhardt L.W."/>
            <person name="Bailey B.A."/>
        </authorList>
    </citation>
    <scope>NUCLEOTIDE SEQUENCE [LARGE SCALE GENOMIC DNA]</scope>
    <source>
        <strain evidence="3">sbr112.9</strain>
    </source>
</reference>
<feature type="region of interest" description="Disordered" evidence="1">
    <location>
        <begin position="85"/>
        <end position="117"/>
    </location>
</feature>
<comment type="caution">
    <text evidence="2">The sequence shown here is derived from an EMBL/GenBank/DDBJ whole genome shotgun (WGS) entry which is preliminary data.</text>
</comment>
<dbReference type="EMBL" id="NCKW01009585">
    <property type="protein sequence ID" value="POM66557.1"/>
    <property type="molecule type" value="Genomic_DNA"/>
</dbReference>
<keyword evidence="3" id="KW-1185">Reference proteome</keyword>
<dbReference type="AlphaFoldDB" id="A0A2P4XLY8"/>
<accession>A0A2P4XLY8</accession>
<evidence type="ECO:0000313" key="3">
    <source>
        <dbReference type="Proteomes" id="UP000237271"/>
    </source>
</evidence>
<evidence type="ECO:0000256" key="1">
    <source>
        <dbReference type="SAM" id="MobiDB-lite"/>
    </source>
</evidence>
<protein>
    <submittedName>
        <fullName evidence="2">Uncharacterized protein</fullName>
    </submittedName>
</protein>
<dbReference type="Proteomes" id="UP000237271">
    <property type="component" value="Unassembled WGS sequence"/>
</dbReference>